<keyword evidence="4" id="KW-0862">Zinc</keyword>
<evidence type="ECO:0000256" key="5">
    <source>
        <dbReference type="ARBA" id="ARBA00023242"/>
    </source>
</evidence>
<feature type="domain" description="Oberon-like PHD finger" evidence="7">
    <location>
        <begin position="140"/>
        <end position="260"/>
    </location>
</feature>
<feature type="compositionally biased region" description="Basic and acidic residues" evidence="6">
    <location>
        <begin position="586"/>
        <end position="606"/>
    </location>
</feature>
<keyword evidence="3" id="KW-0863">Zinc-finger</keyword>
<feature type="compositionally biased region" description="Basic and acidic residues" evidence="6">
    <location>
        <begin position="524"/>
        <end position="535"/>
    </location>
</feature>
<dbReference type="InterPro" id="IPR036116">
    <property type="entry name" value="FN3_sf"/>
</dbReference>
<evidence type="ECO:0000256" key="3">
    <source>
        <dbReference type="ARBA" id="ARBA00022771"/>
    </source>
</evidence>
<dbReference type="InterPro" id="IPR056990">
    <property type="entry name" value="VIN3-like_C"/>
</dbReference>
<keyword evidence="5" id="KW-0539">Nucleus</keyword>
<feature type="compositionally biased region" description="Polar residues" evidence="6">
    <location>
        <begin position="115"/>
        <end position="125"/>
    </location>
</feature>
<dbReference type="SUPFAM" id="SSF49265">
    <property type="entry name" value="Fibronectin type III"/>
    <property type="match status" value="1"/>
</dbReference>
<dbReference type="EnsemblPlants" id="Kaladp0008s0306.1.v1.1">
    <property type="protein sequence ID" value="Kaladp0008s0306.1.v1.1"/>
    <property type="gene ID" value="Kaladp0008s0306.v1.1"/>
</dbReference>
<dbReference type="InterPro" id="IPR058585">
    <property type="entry name" value="Fn3_VIN3"/>
</dbReference>
<dbReference type="Gramene" id="Kaladp0008s0306.1.v1.1">
    <property type="protein sequence ID" value="Kaladp0008s0306.1.v1.1"/>
    <property type="gene ID" value="Kaladp0008s0306.v1.1"/>
</dbReference>
<evidence type="ECO:0000259" key="7">
    <source>
        <dbReference type="Pfam" id="PF07227"/>
    </source>
</evidence>
<comment type="subcellular location">
    <subcellularLocation>
        <location evidence="1">Nucleus</location>
    </subcellularLocation>
</comment>
<dbReference type="OMA" id="FCTSKAG"/>
<dbReference type="InterPro" id="IPR032881">
    <property type="entry name" value="Oberon-like_PHD"/>
</dbReference>
<evidence type="ECO:0000313" key="10">
    <source>
        <dbReference type="EnsemblPlants" id="Kaladp0008s0306.1.v1.1"/>
    </source>
</evidence>
<feature type="compositionally biased region" description="Polar residues" evidence="6">
    <location>
        <begin position="451"/>
        <end position="463"/>
    </location>
</feature>
<dbReference type="GO" id="GO:0005634">
    <property type="term" value="C:nucleus"/>
    <property type="evidence" value="ECO:0007669"/>
    <property type="project" value="UniProtKB-SubCell"/>
</dbReference>
<dbReference type="AlphaFoldDB" id="A0A7N0RCA0"/>
<dbReference type="InterPro" id="IPR044514">
    <property type="entry name" value="VIN3-like"/>
</dbReference>
<sequence length="722" mass="79101">MDSSLEGVMFDQTKCSKMSVEEKREFVYELSKWSHGAADLLQTWSRQDILQILCAEMGKERKYTGLTKLKIIENLMKIVSEKKLGESQSVAEADQHSVPANVQKAFKRQRKTDNPSRLPSASNNMSNIDLDRSIGSGIYCKNSACKALMKSEDAFCRRCSCCICYKYDDNKDPSLWLNCSSEPPFQGKSCGLSCHLECAFQNGKSGIGKDGRHAILDGSFYCVSCGKLNDLLGCWRKQVVIAKETRRVDILCYRLSLSQKLISGTNKFQKIYEIVEAAVKKLEEELGPITGLPVKTARGIVNRLDSGPEVQKICATAVDLLDSMLCNSTLLPMPSYNHQSLTLDIIRLEDVSMTSATVVLVSEASSSGDIIVDYLIWHRKASEADYPVEPVCSLSAINGKFAISGLSPATEYVFKVVSSAGCTSEVRMSTSSSKQRETYPRRQEAVERSESPTVNCSSLSNPSSDEDETNNVAHFNSNSDNDMDYCNGSDKIISTSNGSASMGIGQTGTPADSISVLDEQAGLAEKKSSKPKSDALKNNSNHVPESQADCTNDNESDTAVPTGLECVPFVSINPEGGLPITPCKLENSKDGRSKHAKKDVSDKGKEPQGGGSSSKKRGADDFATNKSSSDSRDFAYYVKVIRWLECEGYIETKFRQKFLTWYSLRASCQEARIVKVFVDAFMEDPASLAGQLVDTFSETVSSNCSSSKSSVVPAGFCMKLWH</sequence>
<feature type="region of interest" description="Disordered" evidence="6">
    <location>
        <begin position="580"/>
        <end position="629"/>
    </location>
</feature>
<dbReference type="Pfam" id="PF07227">
    <property type="entry name" value="PHD_Oberon"/>
    <property type="match status" value="1"/>
</dbReference>
<dbReference type="CDD" id="cd00063">
    <property type="entry name" value="FN3"/>
    <property type="match status" value="1"/>
</dbReference>
<dbReference type="Pfam" id="PF23380">
    <property type="entry name" value="VIN3_C"/>
    <property type="match status" value="1"/>
</dbReference>
<feature type="region of interest" description="Disordered" evidence="6">
    <location>
        <begin position="101"/>
        <end position="125"/>
    </location>
</feature>
<evidence type="ECO:0000313" key="11">
    <source>
        <dbReference type="Proteomes" id="UP000594263"/>
    </source>
</evidence>
<dbReference type="GO" id="GO:0008270">
    <property type="term" value="F:zinc ion binding"/>
    <property type="evidence" value="ECO:0007669"/>
    <property type="project" value="UniProtKB-KW"/>
</dbReference>
<dbReference type="Pfam" id="PF23376">
    <property type="entry name" value="Fn3_VIN3"/>
    <property type="match status" value="1"/>
</dbReference>
<feature type="domain" description="VIN3-like fibronectin type-III" evidence="8">
    <location>
        <begin position="346"/>
        <end position="421"/>
    </location>
</feature>
<keyword evidence="2" id="KW-0479">Metal-binding</keyword>
<evidence type="ECO:0000259" key="9">
    <source>
        <dbReference type="Pfam" id="PF23380"/>
    </source>
</evidence>
<feature type="compositionally biased region" description="Polar residues" evidence="6">
    <location>
        <begin position="470"/>
        <end position="480"/>
    </location>
</feature>
<accession>A0A7N0RCA0</accession>
<feature type="domain" description="VIN3-like C-terminal" evidence="9">
    <location>
        <begin position="632"/>
        <end position="702"/>
    </location>
</feature>
<name>A0A7N0RCA0_KALFE</name>
<feature type="compositionally biased region" description="Basic and acidic residues" evidence="6">
    <location>
        <begin position="434"/>
        <end position="450"/>
    </location>
</feature>
<evidence type="ECO:0000256" key="4">
    <source>
        <dbReference type="ARBA" id="ARBA00022833"/>
    </source>
</evidence>
<dbReference type="CDD" id="cd15521">
    <property type="entry name" value="PHD_VIN3_plant"/>
    <property type="match status" value="1"/>
</dbReference>
<reference evidence="10" key="1">
    <citation type="submission" date="2021-01" db="UniProtKB">
        <authorList>
            <consortium name="EnsemblPlants"/>
        </authorList>
    </citation>
    <scope>IDENTIFICATION</scope>
</reference>
<dbReference type="PANTHER" id="PTHR46286">
    <property type="entry name" value="VIN3-LIKE PROTEIN 2-RELATED"/>
    <property type="match status" value="1"/>
</dbReference>
<proteinExistence type="predicted"/>
<dbReference type="GO" id="GO:0040029">
    <property type="term" value="P:epigenetic regulation of gene expression"/>
    <property type="evidence" value="ECO:0007669"/>
    <property type="project" value="InterPro"/>
</dbReference>
<evidence type="ECO:0000256" key="1">
    <source>
        <dbReference type="ARBA" id="ARBA00004123"/>
    </source>
</evidence>
<evidence type="ECO:0000259" key="8">
    <source>
        <dbReference type="Pfam" id="PF23376"/>
    </source>
</evidence>
<dbReference type="PANTHER" id="PTHR46286:SF2">
    <property type="entry name" value="VIN3-LIKE PROTEIN 2"/>
    <property type="match status" value="1"/>
</dbReference>
<feature type="compositionally biased region" description="Polar residues" evidence="6">
    <location>
        <begin position="536"/>
        <end position="557"/>
    </location>
</feature>
<dbReference type="Proteomes" id="UP000594263">
    <property type="component" value="Unplaced"/>
</dbReference>
<keyword evidence="11" id="KW-1185">Reference proteome</keyword>
<protein>
    <submittedName>
        <fullName evidence="10">Uncharacterized protein</fullName>
    </submittedName>
</protein>
<dbReference type="GO" id="GO:0010048">
    <property type="term" value="P:vernalization response"/>
    <property type="evidence" value="ECO:0007669"/>
    <property type="project" value="InterPro"/>
</dbReference>
<dbReference type="InterPro" id="IPR003961">
    <property type="entry name" value="FN3_dom"/>
</dbReference>
<feature type="region of interest" description="Disordered" evidence="6">
    <location>
        <begin position="521"/>
        <end position="557"/>
    </location>
</feature>
<evidence type="ECO:0000256" key="2">
    <source>
        <dbReference type="ARBA" id="ARBA00022723"/>
    </source>
</evidence>
<organism evidence="10 11">
    <name type="scientific">Kalanchoe fedtschenkoi</name>
    <name type="common">Lavender scallops</name>
    <name type="synonym">South American air plant</name>
    <dbReference type="NCBI Taxonomy" id="63787"/>
    <lineage>
        <taxon>Eukaryota</taxon>
        <taxon>Viridiplantae</taxon>
        <taxon>Streptophyta</taxon>
        <taxon>Embryophyta</taxon>
        <taxon>Tracheophyta</taxon>
        <taxon>Spermatophyta</taxon>
        <taxon>Magnoliopsida</taxon>
        <taxon>eudicotyledons</taxon>
        <taxon>Gunneridae</taxon>
        <taxon>Pentapetalae</taxon>
        <taxon>Saxifragales</taxon>
        <taxon>Crassulaceae</taxon>
        <taxon>Kalanchoe</taxon>
    </lineage>
</organism>
<evidence type="ECO:0000256" key="6">
    <source>
        <dbReference type="SAM" id="MobiDB-lite"/>
    </source>
</evidence>
<feature type="region of interest" description="Disordered" evidence="6">
    <location>
        <begin position="425"/>
        <end position="481"/>
    </location>
</feature>